<feature type="non-terminal residue" evidence="2">
    <location>
        <position position="1"/>
    </location>
</feature>
<accession>A0A367J238</accession>
<evidence type="ECO:0000256" key="1">
    <source>
        <dbReference type="SAM" id="MobiDB-lite"/>
    </source>
</evidence>
<organism evidence="2 3">
    <name type="scientific">Rhizopus stolonifer</name>
    <name type="common">Rhizopus nigricans</name>
    <dbReference type="NCBI Taxonomy" id="4846"/>
    <lineage>
        <taxon>Eukaryota</taxon>
        <taxon>Fungi</taxon>
        <taxon>Fungi incertae sedis</taxon>
        <taxon>Mucoromycota</taxon>
        <taxon>Mucoromycotina</taxon>
        <taxon>Mucoromycetes</taxon>
        <taxon>Mucorales</taxon>
        <taxon>Mucorineae</taxon>
        <taxon>Rhizopodaceae</taxon>
        <taxon>Rhizopus</taxon>
    </lineage>
</organism>
<sequence>LLGIKKFMLTVIFTDLFLKISEMSSYSNRNNADSLFDLKPENIIPVLLGFVREDNATDIGLNGLDEDFHQNFDKESPFTTMKASVDHCKTFARKHCSKVVRRILSNKSKTVYIICTRGKKTNNKRHVAAPGTDERDKQPKGIWMRV</sequence>
<dbReference type="EMBL" id="PJQM01004571">
    <property type="protein sequence ID" value="RCH84003.1"/>
    <property type="molecule type" value="Genomic_DNA"/>
</dbReference>
<feature type="region of interest" description="Disordered" evidence="1">
    <location>
        <begin position="124"/>
        <end position="146"/>
    </location>
</feature>
<dbReference type="Proteomes" id="UP000253551">
    <property type="component" value="Unassembled WGS sequence"/>
</dbReference>
<comment type="caution">
    <text evidence="2">The sequence shown here is derived from an EMBL/GenBank/DDBJ whole genome shotgun (WGS) entry which is preliminary data.</text>
</comment>
<evidence type="ECO:0000313" key="2">
    <source>
        <dbReference type="EMBL" id="RCH84003.1"/>
    </source>
</evidence>
<proteinExistence type="predicted"/>
<evidence type="ECO:0000313" key="3">
    <source>
        <dbReference type="Proteomes" id="UP000253551"/>
    </source>
</evidence>
<dbReference type="AlphaFoldDB" id="A0A367J238"/>
<protein>
    <submittedName>
        <fullName evidence="2">Uncharacterized protein</fullName>
    </submittedName>
</protein>
<gene>
    <name evidence="2" type="ORF">CU098_009051</name>
</gene>
<name>A0A367J238_RHIST</name>
<reference evidence="2 3" key="1">
    <citation type="journal article" date="2018" name="G3 (Bethesda)">
        <title>Phylogenetic and Phylogenomic Definition of Rhizopus Species.</title>
        <authorList>
            <person name="Gryganskyi A.P."/>
            <person name="Golan J."/>
            <person name="Dolatabadi S."/>
            <person name="Mondo S."/>
            <person name="Robb S."/>
            <person name="Idnurm A."/>
            <person name="Muszewska A."/>
            <person name="Steczkiewicz K."/>
            <person name="Masonjones S."/>
            <person name="Liao H.L."/>
            <person name="Gajdeczka M.T."/>
            <person name="Anike F."/>
            <person name="Vuek A."/>
            <person name="Anishchenko I.M."/>
            <person name="Voigt K."/>
            <person name="de Hoog G.S."/>
            <person name="Smith M.E."/>
            <person name="Heitman J."/>
            <person name="Vilgalys R."/>
            <person name="Stajich J.E."/>
        </authorList>
    </citation>
    <scope>NUCLEOTIDE SEQUENCE [LARGE SCALE GENOMIC DNA]</scope>
    <source>
        <strain evidence="2 3">LSU 92-RS-03</strain>
    </source>
</reference>
<keyword evidence="3" id="KW-1185">Reference proteome</keyword>